<evidence type="ECO:0000313" key="3">
    <source>
        <dbReference type="EMBL" id="TCP35243.1"/>
    </source>
</evidence>
<sequence length="251" mass="26658">MRPILAPLLADFARAGDATAYDRFVAVMRLVLPLAALAVGAAALLWPLVNEREASFTLSREELVKRDDTIRVLGARYAGRDRTGKRFEVKAVEALQNTPAARRVLIEGLEARMTLSDDNAAGVHAARGLYALDDHVLDAEGGVRLTTTDGMRVDTAGATVDLPAKTARSAGPVTGSSRLGRFEAGAAVLTAEDRVLRLDGGVTMRILPDQVSRPAPGDQAAPEDQTRPEDQAPTDDKTPADDKVPAEDGTP</sequence>
<keyword evidence="4" id="KW-1185">Reference proteome</keyword>
<protein>
    <recommendedName>
        <fullName evidence="5">Lipopolysaccharide export system protein LptC</fullName>
    </recommendedName>
</protein>
<accession>A0A4R2PIE6</accession>
<organism evidence="3 4">
    <name type="scientific">Rhodothalassium salexigens DSM 2132</name>
    <dbReference type="NCBI Taxonomy" id="1188247"/>
    <lineage>
        <taxon>Bacteria</taxon>
        <taxon>Pseudomonadati</taxon>
        <taxon>Pseudomonadota</taxon>
        <taxon>Alphaproteobacteria</taxon>
        <taxon>Rhodothalassiales</taxon>
        <taxon>Rhodothalassiaceae</taxon>
        <taxon>Rhodothalassium</taxon>
    </lineage>
</organism>
<dbReference type="Pfam" id="PF06835">
    <property type="entry name" value="LptC"/>
    <property type="match status" value="1"/>
</dbReference>
<evidence type="ECO:0000256" key="2">
    <source>
        <dbReference type="SAM" id="Phobius"/>
    </source>
</evidence>
<dbReference type="Proteomes" id="UP000295399">
    <property type="component" value="Unassembled WGS sequence"/>
</dbReference>
<name>A0A4R2PIE6_RHOSA</name>
<evidence type="ECO:0008006" key="5">
    <source>
        <dbReference type="Google" id="ProtNLM"/>
    </source>
</evidence>
<dbReference type="InterPro" id="IPR010664">
    <property type="entry name" value="LipoPS_assembly_LptC-rel"/>
</dbReference>
<keyword evidence="2" id="KW-0812">Transmembrane</keyword>
<reference evidence="3 4" key="1">
    <citation type="submission" date="2019-03" db="EMBL/GenBank/DDBJ databases">
        <title>Genomic Encyclopedia of Type Strains, Phase IV (KMG-IV): sequencing the most valuable type-strain genomes for metagenomic binning, comparative biology and taxonomic classification.</title>
        <authorList>
            <person name="Goeker M."/>
        </authorList>
    </citation>
    <scope>NUCLEOTIDE SEQUENCE [LARGE SCALE GENOMIC DNA]</scope>
    <source>
        <strain evidence="3 4">DSM 2132</strain>
    </source>
</reference>
<gene>
    <name evidence="3" type="ORF">EV659_10493</name>
</gene>
<feature type="compositionally biased region" description="Basic and acidic residues" evidence="1">
    <location>
        <begin position="224"/>
        <end position="251"/>
    </location>
</feature>
<dbReference type="EMBL" id="SLXO01000004">
    <property type="protein sequence ID" value="TCP35243.1"/>
    <property type="molecule type" value="Genomic_DNA"/>
</dbReference>
<proteinExistence type="predicted"/>
<keyword evidence="2" id="KW-0472">Membrane</keyword>
<comment type="caution">
    <text evidence="3">The sequence shown here is derived from an EMBL/GenBank/DDBJ whole genome shotgun (WGS) entry which is preliminary data.</text>
</comment>
<keyword evidence="2" id="KW-1133">Transmembrane helix</keyword>
<dbReference type="OrthoDB" id="7423492at2"/>
<dbReference type="AlphaFoldDB" id="A0A4R2PIE6"/>
<dbReference type="InParanoid" id="A0A4R2PIE6"/>
<evidence type="ECO:0000313" key="4">
    <source>
        <dbReference type="Proteomes" id="UP000295399"/>
    </source>
</evidence>
<feature type="transmembrane region" description="Helical" evidence="2">
    <location>
        <begin position="31"/>
        <end position="49"/>
    </location>
</feature>
<evidence type="ECO:0000256" key="1">
    <source>
        <dbReference type="SAM" id="MobiDB-lite"/>
    </source>
</evidence>
<dbReference type="RefSeq" id="WP_132708147.1">
    <property type="nucleotide sequence ID" value="NZ_JACIGF010000004.1"/>
</dbReference>
<feature type="region of interest" description="Disordered" evidence="1">
    <location>
        <begin position="207"/>
        <end position="251"/>
    </location>
</feature>